<dbReference type="OrthoDB" id="5572060at2"/>
<dbReference type="AlphaFoldDB" id="A0A2P8CFT7"/>
<comment type="caution">
    <text evidence="3">The sequence shown here is derived from an EMBL/GenBank/DDBJ whole genome shotgun (WGS) entry which is preliminary data.</text>
</comment>
<name>A0A2P8CFT7_9BACT</name>
<evidence type="ECO:0000259" key="1">
    <source>
        <dbReference type="Pfam" id="PF14134"/>
    </source>
</evidence>
<dbReference type="EMBL" id="BLAU01000001">
    <property type="protein sequence ID" value="GET23391.1"/>
    <property type="molecule type" value="Genomic_DNA"/>
</dbReference>
<proteinExistence type="predicted"/>
<accession>A0A2P8CFT7</accession>
<dbReference type="Proteomes" id="UP000240621">
    <property type="component" value="Unassembled WGS sequence"/>
</dbReference>
<reference evidence="2 5" key="2">
    <citation type="submission" date="2019-10" db="EMBL/GenBank/DDBJ databases">
        <title>Prolixibacter strains distinguished by the presence of nitrate reductase genes were adept at nitrate-dependent anaerobic corrosion of metallic iron and carbon steel.</title>
        <authorList>
            <person name="Iino T."/>
            <person name="Shono N."/>
            <person name="Ito K."/>
            <person name="Nakamura R."/>
            <person name="Sueoka K."/>
            <person name="Harayama S."/>
            <person name="Ohkuma M."/>
        </authorList>
    </citation>
    <scope>NUCLEOTIDE SEQUENCE [LARGE SCALE GENOMIC DNA]</scope>
    <source>
        <strain evidence="2 5">MIC1-1</strain>
    </source>
</reference>
<sequence>MFTEKDIQQISNRGSQLPEVEHQIENFKKGFPFMNVLRPATVNDGIIKLDEGRIERYIGIFEHEVNRGIAIEKFVPASGAASRMFQKLFAFQDAAQSQEQAVSLLKEEAHADVRAFFDNLPKFAFYHQLPDELKKADGDGHISYREILEFVLTEKGLNYGFLPKGLLQFHQYGEKSRTPVEEHMVEGALYGKDSGRQVSLHFTVSPEHLSYFEEKTDEAAKKYEHQYGAHYQVGFSEQKPSTDTIAVTPKNEPFRQKDGSLLFRPGGHGALLENLNDIDSDIIFIKNIDNVVPDRLKEPTVRYKKALAGVLLYYRQRVFNYLRELEKNSAAVPDKLIAEISDFLTKELCVEAVESQYYTEKEDLIPYLRNKLNRPIRVCGMVKNGGEPGGGPFWARNADNTISLQIVEGSQIDKENEEQTKIVGQSTHFNPVDLVCGVRDSKGEKFDLLKYRDPNTGFISHKSKEGKPLKAQELPGLWNGAMADWITLFVEVPVITFNPVKTVNDLLRKEHQDS</sequence>
<feature type="domain" description="DUF4301" evidence="1">
    <location>
        <begin position="3"/>
        <end position="512"/>
    </location>
</feature>
<gene>
    <name evidence="3" type="ORF">CLV93_103266</name>
    <name evidence="2" type="ORF">JCM18694_36370</name>
</gene>
<evidence type="ECO:0000313" key="4">
    <source>
        <dbReference type="Proteomes" id="UP000240621"/>
    </source>
</evidence>
<evidence type="ECO:0000313" key="2">
    <source>
        <dbReference type="EMBL" id="GET23391.1"/>
    </source>
</evidence>
<dbReference type="SUPFAM" id="SSF53448">
    <property type="entry name" value="Nucleotide-diphospho-sugar transferases"/>
    <property type="match status" value="1"/>
</dbReference>
<dbReference type="RefSeq" id="WP_106541677.1">
    <property type="nucleotide sequence ID" value="NZ_BLAU01000001.1"/>
</dbReference>
<protein>
    <submittedName>
        <fullName evidence="3">Uncharacterized protein DUF4301</fullName>
    </submittedName>
</protein>
<dbReference type="Pfam" id="PF14134">
    <property type="entry name" value="DUF4301"/>
    <property type="match status" value="1"/>
</dbReference>
<keyword evidence="5" id="KW-1185">Reference proteome</keyword>
<dbReference type="Proteomes" id="UP000396862">
    <property type="component" value="Unassembled WGS sequence"/>
</dbReference>
<organism evidence="3 4">
    <name type="scientific">Prolixibacter denitrificans</name>
    <dbReference type="NCBI Taxonomy" id="1541063"/>
    <lineage>
        <taxon>Bacteria</taxon>
        <taxon>Pseudomonadati</taxon>
        <taxon>Bacteroidota</taxon>
        <taxon>Bacteroidia</taxon>
        <taxon>Marinilabiliales</taxon>
        <taxon>Prolixibacteraceae</taxon>
        <taxon>Prolixibacter</taxon>
    </lineage>
</organism>
<evidence type="ECO:0000313" key="3">
    <source>
        <dbReference type="EMBL" id="PSK83850.1"/>
    </source>
</evidence>
<dbReference type="InterPro" id="IPR025393">
    <property type="entry name" value="DUF4301"/>
</dbReference>
<reference evidence="3 4" key="1">
    <citation type="submission" date="2018-03" db="EMBL/GenBank/DDBJ databases">
        <title>Genomic Encyclopedia of Archaeal and Bacterial Type Strains, Phase II (KMG-II): from individual species to whole genera.</title>
        <authorList>
            <person name="Goeker M."/>
        </authorList>
    </citation>
    <scope>NUCLEOTIDE SEQUENCE [LARGE SCALE GENOMIC DNA]</scope>
    <source>
        <strain evidence="3 4">DSM 27267</strain>
    </source>
</reference>
<dbReference type="EMBL" id="PYGC01000003">
    <property type="protein sequence ID" value="PSK83850.1"/>
    <property type="molecule type" value="Genomic_DNA"/>
</dbReference>
<dbReference type="InterPro" id="IPR029044">
    <property type="entry name" value="Nucleotide-diphossugar_trans"/>
</dbReference>
<evidence type="ECO:0000313" key="5">
    <source>
        <dbReference type="Proteomes" id="UP000396862"/>
    </source>
</evidence>